<evidence type="ECO:0000313" key="6">
    <source>
        <dbReference type="EMBL" id="KAF7428832.1"/>
    </source>
</evidence>
<evidence type="ECO:0000256" key="4">
    <source>
        <dbReference type="PROSITE-ProRule" id="PRU00134"/>
    </source>
</evidence>
<evidence type="ECO:0000256" key="3">
    <source>
        <dbReference type="ARBA" id="ARBA00022833"/>
    </source>
</evidence>
<keyword evidence="1" id="KW-0479">Metal-binding</keyword>
<keyword evidence="3" id="KW-0862">Zinc</keyword>
<accession>A0A8H6ZZD7</accession>
<name>A0A8H6ZZD7_PLEOS</name>
<dbReference type="Pfam" id="PF01753">
    <property type="entry name" value="zf-MYND"/>
    <property type="match status" value="1"/>
</dbReference>
<dbReference type="GeneID" id="59377882"/>
<evidence type="ECO:0000256" key="1">
    <source>
        <dbReference type="ARBA" id="ARBA00022723"/>
    </source>
</evidence>
<dbReference type="Gene3D" id="6.10.140.2220">
    <property type="match status" value="1"/>
</dbReference>
<proteinExistence type="predicted"/>
<protein>
    <recommendedName>
        <fullName evidence="5">MYND-type domain-containing protein</fullName>
    </recommendedName>
</protein>
<evidence type="ECO:0000256" key="2">
    <source>
        <dbReference type="ARBA" id="ARBA00022771"/>
    </source>
</evidence>
<dbReference type="SUPFAM" id="SSF144232">
    <property type="entry name" value="HIT/MYND zinc finger-like"/>
    <property type="match status" value="1"/>
</dbReference>
<organism evidence="6 7">
    <name type="scientific">Pleurotus ostreatus</name>
    <name type="common">Oyster mushroom</name>
    <name type="synonym">White-rot fungus</name>
    <dbReference type="NCBI Taxonomy" id="5322"/>
    <lineage>
        <taxon>Eukaryota</taxon>
        <taxon>Fungi</taxon>
        <taxon>Dikarya</taxon>
        <taxon>Basidiomycota</taxon>
        <taxon>Agaricomycotina</taxon>
        <taxon>Agaricomycetes</taxon>
        <taxon>Agaricomycetidae</taxon>
        <taxon>Agaricales</taxon>
        <taxon>Pleurotineae</taxon>
        <taxon>Pleurotaceae</taxon>
        <taxon>Pleurotus</taxon>
    </lineage>
</organism>
<keyword evidence="7" id="KW-1185">Reference proteome</keyword>
<dbReference type="RefSeq" id="XP_036631204.1">
    <property type="nucleotide sequence ID" value="XM_036777584.1"/>
</dbReference>
<keyword evidence="2 4" id="KW-0863">Zinc-finger</keyword>
<dbReference type="PROSITE" id="PS50865">
    <property type="entry name" value="ZF_MYND_2"/>
    <property type="match status" value="1"/>
</dbReference>
<dbReference type="Proteomes" id="UP000623687">
    <property type="component" value="Unassembled WGS sequence"/>
</dbReference>
<evidence type="ECO:0000259" key="5">
    <source>
        <dbReference type="PROSITE" id="PS50865"/>
    </source>
</evidence>
<dbReference type="OrthoDB" id="432970at2759"/>
<dbReference type="InterPro" id="IPR002893">
    <property type="entry name" value="Znf_MYND"/>
</dbReference>
<feature type="domain" description="MYND-type" evidence="5">
    <location>
        <begin position="235"/>
        <end position="277"/>
    </location>
</feature>
<gene>
    <name evidence="6" type="ORF">PC9H_008064</name>
</gene>
<dbReference type="AlphaFoldDB" id="A0A8H6ZZD7"/>
<dbReference type="EMBL" id="JACETU010000005">
    <property type="protein sequence ID" value="KAF7428832.1"/>
    <property type="molecule type" value="Genomic_DNA"/>
</dbReference>
<evidence type="ECO:0000313" key="7">
    <source>
        <dbReference type="Proteomes" id="UP000623687"/>
    </source>
</evidence>
<sequence length="282" mass="30683">MSYGGRSREMLENVSVDSLAKLAGVIDGANEIALEGHEFRALSAQLNFLRPKPEAEQERIFRSALIVSGNYGETELMEELMDYSELAAKHLPALADQLRADSSALSPSMALMNTVSHTPYFARFLKTPGGQGIAALHVKHMAQDPTVGALDADSIGEATQFLSTLLLLQGIADVEQADKTALMPKLRSWVQVYRGQFAAETSSRCIASLTSDPTMRTHMIQVKALLEESLHKCGSTNCGLSASNGGGQLLQCSRCKSAVYCSQEHQKQAWRSHKATCFQVTF</sequence>
<reference evidence="6" key="1">
    <citation type="submission" date="2019-07" db="EMBL/GenBank/DDBJ databases">
        <authorList>
            <person name="Palmer J.M."/>
        </authorList>
    </citation>
    <scope>NUCLEOTIDE SEQUENCE</scope>
    <source>
        <strain evidence="6">PC9</strain>
    </source>
</reference>
<comment type="caution">
    <text evidence="6">The sequence shown here is derived from an EMBL/GenBank/DDBJ whole genome shotgun (WGS) entry which is preliminary data.</text>
</comment>
<dbReference type="GO" id="GO:0008270">
    <property type="term" value="F:zinc ion binding"/>
    <property type="evidence" value="ECO:0007669"/>
    <property type="project" value="UniProtKB-KW"/>
</dbReference>
<dbReference type="VEuPathDB" id="FungiDB:PC9H_008064"/>